<organism evidence="3">
    <name type="scientific">Soboliphyme baturini</name>
    <dbReference type="NCBI Taxonomy" id="241478"/>
    <lineage>
        <taxon>Eukaryota</taxon>
        <taxon>Metazoa</taxon>
        <taxon>Ecdysozoa</taxon>
        <taxon>Nematoda</taxon>
        <taxon>Enoplea</taxon>
        <taxon>Dorylaimia</taxon>
        <taxon>Dioctophymatida</taxon>
        <taxon>Dioctophymatoidea</taxon>
        <taxon>Soboliphymatidae</taxon>
        <taxon>Soboliphyme</taxon>
    </lineage>
</organism>
<reference evidence="3" key="1">
    <citation type="submission" date="2016-06" db="UniProtKB">
        <authorList>
            <consortium name="WormBaseParasite"/>
        </authorList>
    </citation>
    <scope>IDENTIFICATION</scope>
</reference>
<gene>
    <name evidence="1" type="ORF">SBAD_LOCUS5644</name>
</gene>
<dbReference type="Proteomes" id="UP000270296">
    <property type="component" value="Unassembled WGS sequence"/>
</dbReference>
<reference evidence="1 2" key="2">
    <citation type="submission" date="2018-11" db="EMBL/GenBank/DDBJ databases">
        <authorList>
            <consortium name="Pathogen Informatics"/>
        </authorList>
    </citation>
    <scope>NUCLEOTIDE SEQUENCE [LARGE SCALE GENOMIC DNA]</scope>
</reference>
<evidence type="ECO:0000313" key="2">
    <source>
        <dbReference type="Proteomes" id="UP000270296"/>
    </source>
</evidence>
<dbReference type="InterPro" id="IPR009050">
    <property type="entry name" value="Globin-like_sf"/>
</dbReference>
<name>A0A183IPU7_9BILA</name>
<dbReference type="EMBL" id="UZAM01009141">
    <property type="protein sequence ID" value="VDP07869.1"/>
    <property type="molecule type" value="Genomic_DNA"/>
</dbReference>
<sequence length="81" mass="9769">MRQLISQILEDDERLLPLIDRISITHVKKNVDNTLLQNFFPQLAADFNLKETEEVWKAWKNLFKMMDKYAEFVKQNMKLLE</sequence>
<dbReference type="AlphaFoldDB" id="A0A183IPU7"/>
<dbReference type="WBParaSite" id="SBAD_0000586701-mRNA-1">
    <property type="protein sequence ID" value="SBAD_0000586701-mRNA-1"/>
    <property type="gene ID" value="SBAD_0000586701"/>
</dbReference>
<proteinExistence type="predicted"/>
<accession>A0A183IPU7</accession>
<evidence type="ECO:0000313" key="3">
    <source>
        <dbReference type="WBParaSite" id="SBAD_0000586701-mRNA-1"/>
    </source>
</evidence>
<evidence type="ECO:0000313" key="1">
    <source>
        <dbReference type="EMBL" id="VDP07869.1"/>
    </source>
</evidence>
<dbReference type="SUPFAM" id="SSF46458">
    <property type="entry name" value="Globin-like"/>
    <property type="match status" value="1"/>
</dbReference>
<protein>
    <submittedName>
        <fullName evidence="3">GLOBIN domain-containing protein</fullName>
    </submittedName>
</protein>
<keyword evidence="2" id="KW-1185">Reference proteome</keyword>